<sequence>MDKGLGYCSVIVSAVIGLYYNVIIGYCFFFFFASMSDPLPWSQDVTSHNNTNRVTLDGASDGIYYYLTPQWDRLADSTFSIMETVMASFIDEYAFTLRKNWRNSAIFRVTVCMSFYLLALPMTTRVRTLMKPTLEWGPAFEENRRGTKYERIKNPIYGKTNLSFIHNEHSGTNYLNAKLSNEPPPSYQESTRM</sequence>
<dbReference type="InterPro" id="IPR000175">
    <property type="entry name" value="Na/ntran_symport"/>
</dbReference>
<dbReference type="Proteomes" id="UP000507470">
    <property type="component" value="Unassembled WGS sequence"/>
</dbReference>
<dbReference type="GO" id="GO:0005886">
    <property type="term" value="C:plasma membrane"/>
    <property type="evidence" value="ECO:0007669"/>
    <property type="project" value="TreeGrafter"/>
</dbReference>
<evidence type="ECO:0000256" key="5">
    <source>
        <dbReference type="ARBA" id="ARBA00023136"/>
    </source>
</evidence>
<comment type="subcellular location">
    <subcellularLocation>
        <location evidence="1">Membrane</location>
        <topology evidence="1">Multi-pass membrane protein</topology>
    </subcellularLocation>
</comment>
<keyword evidence="8" id="KW-1185">Reference proteome</keyword>
<dbReference type="GO" id="GO:0035725">
    <property type="term" value="P:sodium ion transmembrane transport"/>
    <property type="evidence" value="ECO:0007669"/>
    <property type="project" value="TreeGrafter"/>
</dbReference>
<evidence type="ECO:0000256" key="6">
    <source>
        <dbReference type="SAM" id="Phobius"/>
    </source>
</evidence>
<reference evidence="7 8" key="1">
    <citation type="submission" date="2020-06" db="EMBL/GenBank/DDBJ databases">
        <authorList>
            <person name="Li R."/>
            <person name="Bekaert M."/>
        </authorList>
    </citation>
    <scope>NUCLEOTIDE SEQUENCE [LARGE SCALE GENOMIC DNA]</scope>
    <source>
        <strain evidence="8">wild</strain>
    </source>
</reference>
<accession>A0A6J8BSC8</accession>
<evidence type="ECO:0000313" key="8">
    <source>
        <dbReference type="Proteomes" id="UP000507470"/>
    </source>
</evidence>
<proteinExistence type="predicted"/>
<keyword evidence="2" id="KW-0813">Transport</keyword>
<dbReference type="PANTHER" id="PTHR11616:SF240">
    <property type="entry name" value="BLOATED TUBULES, ISOFORM B-RELATED"/>
    <property type="match status" value="1"/>
</dbReference>
<dbReference type="SUPFAM" id="SSF161070">
    <property type="entry name" value="SNF-like"/>
    <property type="match status" value="1"/>
</dbReference>
<dbReference type="AlphaFoldDB" id="A0A6J8BSC8"/>
<feature type="transmembrane region" description="Helical" evidence="6">
    <location>
        <begin position="105"/>
        <end position="123"/>
    </location>
</feature>
<feature type="transmembrane region" description="Helical" evidence="6">
    <location>
        <begin position="7"/>
        <end position="32"/>
    </location>
</feature>
<dbReference type="OrthoDB" id="6581954at2759"/>
<protein>
    <submittedName>
        <fullName evidence="7">SLC6A19</fullName>
    </submittedName>
</protein>
<organism evidence="7 8">
    <name type="scientific">Mytilus coruscus</name>
    <name type="common">Sea mussel</name>
    <dbReference type="NCBI Taxonomy" id="42192"/>
    <lineage>
        <taxon>Eukaryota</taxon>
        <taxon>Metazoa</taxon>
        <taxon>Spiralia</taxon>
        <taxon>Lophotrochozoa</taxon>
        <taxon>Mollusca</taxon>
        <taxon>Bivalvia</taxon>
        <taxon>Autobranchia</taxon>
        <taxon>Pteriomorphia</taxon>
        <taxon>Mytilida</taxon>
        <taxon>Mytiloidea</taxon>
        <taxon>Mytilidae</taxon>
        <taxon>Mytilinae</taxon>
        <taxon>Mytilus</taxon>
    </lineage>
</organism>
<dbReference type="PANTHER" id="PTHR11616">
    <property type="entry name" value="SODIUM/CHLORIDE DEPENDENT TRANSPORTER"/>
    <property type="match status" value="1"/>
</dbReference>
<keyword evidence="4 6" id="KW-1133">Transmembrane helix</keyword>
<evidence type="ECO:0000256" key="4">
    <source>
        <dbReference type="ARBA" id="ARBA00022989"/>
    </source>
</evidence>
<keyword evidence="3 6" id="KW-0812">Transmembrane</keyword>
<evidence type="ECO:0000313" key="7">
    <source>
        <dbReference type="EMBL" id="CAC5385629.1"/>
    </source>
</evidence>
<dbReference type="EMBL" id="CACVKT020003742">
    <property type="protein sequence ID" value="CAC5385629.1"/>
    <property type="molecule type" value="Genomic_DNA"/>
</dbReference>
<dbReference type="InterPro" id="IPR037272">
    <property type="entry name" value="SNS_sf"/>
</dbReference>
<evidence type="ECO:0000256" key="3">
    <source>
        <dbReference type="ARBA" id="ARBA00022692"/>
    </source>
</evidence>
<dbReference type="GO" id="GO:0006865">
    <property type="term" value="P:amino acid transport"/>
    <property type="evidence" value="ECO:0007669"/>
    <property type="project" value="TreeGrafter"/>
</dbReference>
<name>A0A6J8BSC8_MYTCO</name>
<keyword evidence="5 6" id="KW-0472">Membrane</keyword>
<evidence type="ECO:0000256" key="1">
    <source>
        <dbReference type="ARBA" id="ARBA00004141"/>
    </source>
</evidence>
<evidence type="ECO:0000256" key="2">
    <source>
        <dbReference type="ARBA" id="ARBA00022448"/>
    </source>
</evidence>
<gene>
    <name evidence="7" type="ORF">MCOR_21144</name>
</gene>
<dbReference type="Pfam" id="PF00209">
    <property type="entry name" value="SNF"/>
    <property type="match status" value="1"/>
</dbReference>